<keyword evidence="16" id="KW-0812">Transmembrane</keyword>
<dbReference type="InterPro" id="IPR045022">
    <property type="entry name" value="KDSR-like"/>
</dbReference>
<dbReference type="RefSeq" id="XP_038779868.1">
    <property type="nucleotide sequence ID" value="XM_038923940.1"/>
</dbReference>
<evidence type="ECO:0000256" key="9">
    <source>
        <dbReference type="ARBA" id="ARBA00023098"/>
    </source>
</evidence>
<evidence type="ECO:0000256" key="3">
    <source>
        <dbReference type="ARBA" id="ARBA00004991"/>
    </source>
</evidence>
<evidence type="ECO:0000256" key="10">
    <source>
        <dbReference type="ARBA" id="ARBA00026112"/>
    </source>
</evidence>
<comment type="catalytic activity">
    <reaction evidence="15">
        <text>sphinganine + NADP(+) = 3-oxosphinganine + NADPH + H(+)</text>
        <dbReference type="Rhea" id="RHEA:22640"/>
        <dbReference type="ChEBI" id="CHEBI:15378"/>
        <dbReference type="ChEBI" id="CHEBI:57783"/>
        <dbReference type="ChEBI" id="CHEBI:57817"/>
        <dbReference type="ChEBI" id="CHEBI:58299"/>
        <dbReference type="ChEBI" id="CHEBI:58349"/>
        <dbReference type="EC" id="1.1.1.102"/>
    </reaction>
    <physiologicalReaction direction="right-to-left" evidence="15">
        <dbReference type="Rhea" id="RHEA:22642"/>
    </physiologicalReaction>
</comment>
<dbReference type="EMBL" id="CP064815">
    <property type="protein sequence ID" value="QPG76303.1"/>
    <property type="molecule type" value="Genomic_DNA"/>
</dbReference>
<evidence type="ECO:0000256" key="4">
    <source>
        <dbReference type="ARBA" id="ARBA00006484"/>
    </source>
</evidence>
<evidence type="ECO:0000256" key="2">
    <source>
        <dbReference type="ARBA" id="ARBA00004760"/>
    </source>
</evidence>
<dbReference type="Proteomes" id="UP000662931">
    <property type="component" value="Chromosome 4"/>
</dbReference>
<dbReference type="PANTHER" id="PTHR43550:SF3">
    <property type="entry name" value="3-KETODIHYDROSPHINGOSINE REDUCTASE"/>
    <property type="match status" value="1"/>
</dbReference>
<name>A0A875S5V3_EENNA</name>
<evidence type="ECO:0000256" key="14">
    <source>
        <dbReference type="ARBA" id="ARBA00044737"/>
    </source>
</evidence>
<dbReference type="InterPro" id="IPR036291">
    <property type="entry name" value="NAD(P)-bd_dom_sf"/>
</dbReference>
<dbReference type="KEGG" id="bnn:FOA43_003689"/>
<keyword evidence="7" id="KW-0746">Sphingolipid metabolism</keyword>
<organism evidence="17 18">
    <name type="scientific">Eeniella nana</name>
    <name type="common">Yeast</name>
    <name type="synonym">Brettanomyces nanus</name>
    <dbReference type="NCBI Taxonomy" id="13502"/>
    <lineage>
        <taxon>Eukaryota</taxon>
        <taxon>Fungi</taxon>
        <taxon>Dikarya</taxon>
        <taxon>Ascomycota</taxon>
        <taxon>Saccharomycotina</taxon>
        <taxon>Pichiomycetes</taxon>
        <taxon>Pichiales</taxon>
        <taxon>Pichiaceae</taxon>
        <taxon>Brettanomyces</taxon>
    </lineage>
</organism>
<keyword evidence="18" id="KW-1185">Reference proteome</keyword>
<sequence length="332" mass="36493">MKVFSNQFDVDGKVGIISGSSQGLGLAMAKQLYSKGASVILISRSTAKLQKAKKSILGSSVKVHKDQFVQYLAADLIDYNSASQILPLLDELKVEKPDFLICCAGAAHPQYFLNMTGKDLDFGIDTNYKTCVNLVQLVARRMVDESTSIGEGGLISDMKTSMGFKSSTIRHIVLISSEVAFFSFIGYAEYAPAKAAIKAFGDAIRQELAPYNVMIHVVFPGNFASEGYVEENRTKPAACKELEGPSSAISSDRCSQRIVKGLERGQVYIFTDFMGWLLNSFSLGIGPRNWGIFQVFFALIGAMIGGIFDFFNQVTIFGYFRKEKGFIKDKNN</sequence>
<evidence type="ECO:0000256" key="6">
    <source>
        <dbReference type="ARBA" id="ARBA00022857"/>
    </source>
</evidence>
<dbReference type="GO" id="GO:0006666">
    <property type="term" value="P:3-keto-sphinganine metabolic process"/>
    <property type="evidence" value="ECO:0007669"/>
    <property type="project" value="InterPro"/>
</dbReference>
<comment type="pathway">
    <text evidence="3">Sphingolipid metabolism.</text>
</comment>
<evidence type="ECO:0000256" key="13">
    <source>
        <dbReference type="ARBA" id="ARBA00032891"/>
    </source>
</evidence>
<evidence type="ECO:0000256" key="15">
    <source>
        <dbReference type="ARBA" id="ARBA00048930"/>
    </source>
</evidence>
<keyword evidence="9" id="KW-0443">Lipid metabolism</keyword>
<dbReference type="InterPro" id="IPR002347">
    <property type="entry name" value="SDR_fam"/>
</dbReference>
<evidence type="ECO:0000313" key="17">
    <source>
        <dbReference type="EMBL" id="QPG76303.1"/>
    </source>
</evidence>
<dbReference type="PRINTS" id="PR00081">
    <property type="entry name" value="GDHRDH"/>
</dbReference>
<comment type="function">
    <text evidence="14">Catalyzes the reduction of 3'-oxosphinganine (3-ketodihydrosphingosine/KDS) to sphinganine (dihydrosphingosine/DHS), the second step of de novo sphingolipid biosynthesis.</text>
</comment>
<keyword evidence="8" id="KW-0560">Oxidoreductase</keyword>
<evidence type="ECO:0000256" key="8">
    <source>
        <dbReference type="ARBA" id="ARBA00023002"/>
    </source>
</evidence>
<reference evidence="17" key="1">
    <citation type="submission" date="2020-10" db="EMBL/GenBank/DDBJ databases">
        <authorList>
            <person name="Roach M.J.R."/>
        </authorList>
    </citation>
    <scope>NUCLEOTIDE SEQUENCE</scope>
    <source>
        <strain evidence="17">CBS 1945</strain>
    </source>
</reference>
<feature type="transmembrane region" description="Helical" evidence="16">
    <location>
        <begin position="292"/>
        <end position="320"/>
    </location>
</feature>
<dbReference type="GO" id="GO:0030148">
    <property type="term" value="P:sphingolipid biosynthetic process"/>
    <property type="evidence" value="ECO:0007669"/>
    <property type="project" value="InterPro"/>
</dbReference>
<evidence type="ECO:0000256" key="5">
    <source>
        <dbReference type="ARBA" id="ARBA00022824"/>
    </source>
</evidence>
<keyword evidence="5" id="KW-0256">Endoplasmic reticulum</keyword>
<comment type="subcellular location">
    <subcellularLocation>
        <location evidence="1">Endoplasmic reticulum</location>
    </subcellularLocation>
</comment>
<proteinExistence type="inferred from homology"/>
<accession>A0A875S5V3</accession>
<keyword evidence="16" id="KW-1133">Transmembrane helix</keyword>
<gene>
    <name evidence="17" type="ORF">FOA43_003689</name>
</gene>
<evidence type="ECO:0000256" key="12">
    <source>
        <dbReference type="ARBA" id="ARBA00029797"/>
    </source>
</evidence>
<dbReference type="Pfam" id="PF00106">
    <property type="entry name" value="adh_short"/>
    <property type="match status" value="2"/>
</dbReference>
<dbReference type="SUPFAM" id="SSF51735">
    <property type="entry name" value="NAD(P)-binding Rossmann-fold domains"/>
    <property type="match status" value="1"/>
</dbReference>
<evidence type="ECO:0000256" key="16">
    <source>
        <dbReference type="SAM" id="Phobius"/>
    </source>
</evidence>
<dbReference type="GO" id="GO:0005789">
    <property type="term" value="C:endoplasmic reticulum membrane"/>
    <property type="evidence" value="ECO:0007669"/>
    <property type="project" value="TreeGrafter"/>
</dbReference>
<dbReference type="AlphaFoldDB" id="A0A875S5V3"/>
<evidence type="ECO:0000313" key="18">
    <source>
        <dbReference type="Proteomes" id="UP000662931"/>
    </source>
</evidence>
<dbReference type="CDD" id="cd08939">
    <property type="entry name" value="KDSR-like_SDR_c"/>
    <property type="match status" value="1"/>
</dbReference>
<evidence type="ECO:0000256" key="7">
    <source>
        <dbReference type="ARBA" id="ARBA00022919"/>
    </source>
</evidence>
<keyword evidence="6" id="KW-0521">NADP</keyword>
<dbReference type="GeneID" id="62197089"/>
<protein>
    <recommendedName>
        <fullName evidence="11">3-ketodihydrosphingosine reductase TSC10</fullName>
        <ecNumber evidence="10">1.1.1.102</ecNumber>
    </recommendedName>
    <alternativeName>
        <fullName evidence="13">3-dehydrosphinganine reductase</fullName>
    </alternativeName>
    <alternativeName>
        <fullName evidence="12">KDS reductase</fullName>
    </alternativeName>
</protein>
<comment type="pathway">
    <text evidence="2">Lipid metabolism; sphingolipid metabolism.</text>
</comment>
<comment type="similarity">
    <text evidence="4">Belongs to the short-chain dehydrogenases/reductases (SDR) family.</text>
</comment>
<keyword evidence="16" id="KW-0472">Membrane</keyword>
<dbReference type="PANTHER" id="PTHR43550">
    <property type="entry name" value="3-KETODIHYDROSPHINGOSINE REDUCTASE"/>
    <property type="match status" value="1"/>
</dbReference>
<evidence type="ECO:0000256" key="1">
    <source>
        <dbReference type="ARBA" id="ARBA00004240"/>
    </source>
</evidence>
<dbReference type="UniPathway" id="UPA00222"/>
<dbReference type="OrthoDB" id="10267115at2759"/>
<evidence type="ECO:0000256" key="11">
    <source>
        <dbReference type="ARBA" id="ARBA00026241"/>
    </source>
</evidence>
<dbReference type="EC" id="1.1.1.102" evidence="10"/>
<dbReference type="Gene3D" id="3.40.50.720">
    <property type="entry name" value="NAD(P)-binding Rossmann-like Domain"/>
    <property type="match status" value="1"/>
</dbReference>
<dbReference type="GO" id="GO:0047560">
    <property type="term" value="F:3-dehydrosphinganine reductase activity"/>
    <property type="evidence" value="ECO:0007669"/>
    <property type="project" value="UniProtKB-EC"/>
</dbReference>